<evidence type="ECO:0000256" key="2">
    <source>
        <dbReference type="ARBA" id="ARBA00023125"/>
    </source>
</evidence>
<evidence type="ECO:0000256" key="3">
    <source>
        <dbReference type="ARBA" id="ARBA00023163"/>
    </source>
</evidence>
<gene>
    <name evidence="5" type="primary">lrp_3</name>
    <name evidence="5" type="ORF">LAL4801_00660</name>
</gene>
<dbReference type="Pfam" id="PF13412">
    <property type="entry name" value="HTH_24"/>
    <property type="match status" value="1"/>
</dbReference>
<dbReference type="Gene3D" id="1.10.10.10">
    <property type="entry name" value="Winged helix-like DNA-binding domain superfamily/Winged helix DNA-binding domain"/>
    <property type="match status" value="1"/>
</dbReference>
<dbReference type="Pfam" id="PF01037">
    <property type="entry name" value="AsnC_trans_reg"/>
    <property type="match status" value="1"/>
</dbReference>
<dbReference type="InterPro" id="IPR036388">
    <property type="entry name" value="WH-like_DNA-bd_sf"/>
</dbReference>
<feature type="domain" description="HTH asnC-type" evidence="4">
    <location>
        <begin position="4"/>
        <end position="65"/>
    </location>
</feature>
<keyword evidence="6" id="KW-1185">Reference proteome</keyword>
<dbReference type="STRING" id="187304.B0E33_26795"/>
<dbReference type="InterPro" id="IPR019887">
    <property type="entry name" value="Tscrpt_reg_AsnC/Lrp_C"/>
</dbReference>
<name>A0A0M6XWL5_9HYPH</name>
<keyword evidence="1" id="KW-0805">Transcription regulation</keyword>
<dbReference type="SMART" id="SM00344">
    <property type="entry name" value="HTH_ASNC"/>
    <property type="match status" value="1"/>
</dbReference>
<protein>
    <submittedName>
        <fullName evidence="5">Leucine-responsive regulatory protein</fullName>
    </submittedName>
</protein>
<evidence type="ECO:0000313" key="6">
    <source>
        <dbReference type="Proteomes" id="UP000048926"/>
    </source>
</evidence>
<dbReference type="Gene3D" id="3.30.70.920">
    <property type="match status" value="1"/>
</dbReference>
<dbReference type="GO" id="GO:0006355">
    <property type="term" value="P:regulation of DNA-templated transcription"/>
    <property type="evidence" value="ECO:0007669"/>
    <property type="project" value="UniProtKB-ARBA"/>
</dbReference>
<dbReference type="PRINTS" id="PR00033">
    <property type="entry name" value="HTHASNC"/>
</dbReference>
<dbReference type="InterPro" id="IPR011008">
    <property type="entry name" value="Dimeric_a/b-barrel"/>
</dbReference>
<organism evidence="5 6">
    <name type="scientific">Roseibium aggregatum</name>
    <dbReference type="NCBI Taxonomy" id="187304"/>
    <lineage>
        <taxon>Bacteria</taxon>
        <taxon>Pseudomonadati</taxon>
        <taxon>Pseudomonadota</taxon>
        <taxon>Alphaproteobacteria</taxon>
        <taxon>Hyphomicrobiales</taxon>
        <taxon>Stappiaceae</taxon>
        <taxon>Roseibium</taxon>
    </lineage>
</organism>
<dbReference type="SUPFAM" id="SSF54909">
    <property type="entry name" value="Dimeric alpha+beta barrel"/>
    <property type="match status" value="1"/>
</dbReference>
<dbReference type="InterPro" id="IPR036390">
    <property type="entry name" value="WH_DNA-bd_sf"/>
</dbReference>
<keyword evidence="2" id="KW-0238">DNA-binding</keyword>
<evidence type="ECO:0000313" key="5">
    <source>
        <dbReference type="EMBL" id="CTQ42235.1"/>
    </source>
</evidence>
<dbReference type="GO" id="GO:0043200">
    <property type="term" value="P:response to amino acid"/>
    <property type="evidence" value="ECO:0007669"/>
    <property type="project" value="TreeGrafter"/>
</dbReference>
<evidence type="ECO:0000256" key="1">
    <source>
        <dbReference type="ARBA" id="ARBA00023015"/>
    </source>
</evidence>
<dbReference type="InterPro" id="IPR019888">
    <property type="entry name" value="Tscrpt_reg_AsnC-like"/>
</dbReference>
<dbReference type="InterPro" id="IPR011991">
    <property type="entry name" value="ArsR-like_HTH"/>
</dbReference>
<dbReference type="InterPro" id="IPR000485">
    <property type="entry name" value="AsnC-type_HTH_dom"/>
</dbReference>
<dbReference type="GO" id="GO:0005829">
    <property type="term" value="C:cytosol"/>
    <property type="evidence" value="ECO:0007669"/>
    <property type="project" value="TreeGrafter"/>
</dbReference>
<evidence type="ECO:0000259" key="4">
    <source>
        <dbReference type="PROSITE" id="PS50956"/>
    </source>
</evidence>
<dbReference type="EMBL" id="CXST01000001">
    <property type="protein sequence ID" value="CTQ42235.1"/>
    <property type="molecule type" value="Genomic_DNA"/>
</dbReference>
<accession>A0A0M6XWL5</accession>
<dbReference type="Proteomes" id="UP000048926">
    <property type="component" value="Unassembled WGS sequence"/>
</dbReference>
<dbReference type="CDD" id="cd00090">
    <property type="entry name" value="HTH_ARSR"/>
    <property type="match status" value="1"/>
</dbReference>
<dbReference type="PROSITE" id="PS50956">
    <property type="entry name" value="HTH_ASNC_2"/>
    <property type="match status" value="1"/>
</dbReference>
<dbReference type="PROSITE" id="PS00519">
    <property type="entry name" value="HTH_ASNC_1"/>
    <property type="match status" value="1"/>
</dbReference>
<dbReference type="PANTHER" id="PTHR30154">
    <property type="entry name" value="LEUCINE-RESPONSIVE REGULATORY PROTEIN"/>
    <property type="match status" value="1"/>
</dbReference>
<dbReference type="AlphaFoldDB" id="A0A0M6XWL5"/>
<dbReference type="InterPro" id="IPR019885">
    <property type="entry name" value="Tscrpt_reg_HTH_AsnC-type_CS"/>
</dbReference>
<sequence>MLKLDNRDLEILKVLAEEGRISKADLAKRINLSPSPCWKRLERLEAAGIIKGYGARFSLKNLAPHVTVFVTLELEHHRAEYFQAFERAIRNCDEVVACWAIGGGLDYLMQTVTRDIDSYQRFMDALLDRGLGVVRYFTYVVTKPVKQSAAPALDMLLAGMLGTDTTADNSE</sequence>
<dbReference type="RefSeq" id="WP_187306526.1">
    <property type="nucleotide sequence ID" value="NZ_CXST01000001.1"/>
</dbReference>
<dbReference type="GO" id="GO:0043565">
    <property type="term" value="F:sequence-specific DNA binding"/>
    <property type="evidence" value="ECO:0007669"/>
    <property type="project" value="InterPro"/>
</dbReference>
<keyword evidence="3" id="KW-0804">Transcription</keyword>
<dbReference type="SUPFAM" id="SSF46785">
    <property type="entry name" value="Winged helix' DNA-binding domain"/>
    <property type="match status" value="1"/>
</dbReference>
<proteinExistence type="predicted"/>
<reference evidence="6" key="1">
    <citation type="submission" date="2015-07" db="EMBL/GenBank/DDBJ databases">
        <authorList>
            <person name="Rodrigo-Torres Lidia"/>
            <person name="Arahal R.David."/>
        </authorList>
    </citation>
    <scope>NUCLEOTIDE SEQUENCE [LARGE SCALE GENOMIC DNA]</scope>
    <source>
        <strain evidence="6">CECT 4801</strain>
    </source>
</reference>
<dbReference type="PANTHER" id="PTHR30154:SF34">
    <property type="entry name" value="TRANSCRIPTIONAL REGULATOR AZLB"/>
    <property type="match status" value="1"/>
</dbReference>